<keyword evidence="1 2" id="KW-0103">Bromodomain</keyword>
<dbReference type="Pfam" id="PF00439">
    <property type="entry name" value="Bromodomain"/>
    <property type="match status" value="1"/>
</dbReference>
<feature type="compositionally biased region" description="Basic residues" evidence="3">
    <location>
        <begin position="665"/>
        <end position="675"/>
    </location>
</feature>
<evidence type="ECO:0000313" key="7">
    <source>
        <dbReference type="Proteomes" id="UP000663833"/>
    </source>
</evidence>
<evidence type="ECO:0000256" key="2">
    <source>
        <dbReference type="PROSITE-ProRule" id="PRU00035"/>
    </source>
</evidence>
<feature type="compositionally biased region" description="Acidic residues" evidence="3">
    <location>
        <begin position="259"/>
        <end position="268"/>
    </location>
</feature>
<name>A0A817QRI4_9BILA</name>
<proteinExistence type="predicted"/>
<accession>A0A817QRI4</accession>
<evidence type="ECO:0000259" key="4">
    <source>
        <dbReference type="PROSITE" id="PS50014"/>
    </source>
</evidence>
<dbReference type="Proteomes" id="UP000663833">
    <property type="component" value="Unassembled WGS sequence"/>
</dbReference>
<feature type="domain" description="Bromo" evidence="4">
    <location>
        <begin position="503"/>
        <end position="575"/>
    </location>
</feature>
<evidence type="ECO:0000313" key="6">
    <source>
        <dbReference type="EMBL" id="CAF4463099.1"/>
    </source>
</evidence>
<gene>
    <name evidence="6" type="ORF">HFQ381_LOCUS24820</name>
    <name evidence="5" type="ORF">LUA448_LOCUS3286</name>
</gene>
<evidence type="ECO:0000256" key="3">
    <source>
        <dbReference type="SAM" id="MobiDB-lite"/>
    </source>
</evidence>
<evidence type="ECO:0000313" key="5">
    <source>
        <dbReference type="EMBL" id="CAF3221587.1"/>
    </source>
</evidence>
<feature type="region of interest" description="Disordered" evidence="3">
    <location>
        <begin position="259"/>
        <end position="284"/>
    </location>
</feature>
<dbReference type="AlphaFoldDB" id="A0A817QRI4"/>
<reference evidence="5" key="1">
    <citation type="submission" date="2021-02" db="EMBL/GenBank/DDBJ databases">
        <authorList>
            <person name="Nowell W R."/>
        </authorList>
    </citation>
    <scope>NUCLEOTIDE SEQUENCE</scope>
</reference>
<feature type="region of interest" description="Disordered" evidence="3">
    <location>
        <begin position="394"/>
        <end position="424"/>
    </location>
</feature>
<dbReference type="EMBL" id="CAJOBO010002677">
    <property type="protein sequence ID" value="CAF4463099.1"/>
    <property type="molecule type" value="Genomic_DNA"/>
</dbReference>
<dbReference type="EMBL" id="CAJNYD010000132">
    <property type="protein sequence ID" value="CAF3221587.1"/>
    <property type="molecule type" value="Genomic_DNA"/>
</dbReference>
<dbReference type="PROSITE" id="PS50014">
    <property type="entry name" value="BROMODOMAIN_2"/>
    <property type="match status" value="1"/>
</dbReference>
<comment type="caution">
    <text evidence="5">The sequence shown here is derived from an EMBL/GenBank/DDBJ whole genome shotgun (WGS) entry which is preliminary data.</text>
</comment>
<feature type="compositionally biased region" description="Polar residues" evidence="3">
    <location>
        <begin position="401"/>
        <end position="410"/>
    </location>
</feature>
<dbReference type="InterPro" id="IPR036427">
    <property type="entry name" value="Bromodomain-like_sf"/>
</dbReference>
<dbReference type="InterPro" id="IPR001487">
    <property type="entry name" value="Bromodomain"/>
</dbReference>
<dbReference type="SUPFAM" id="SSF47370">
    <property type="entry name" value="Bromodomain"/>
    <property type="match status" value="1"/>
</dbReference>
<dbReference type="GO" id="GO:0035267">
    <property type="term" value="C:NuA4 histone acetyltransferase complex"/>
    <property type="evidence" value="ECO:0007669"/>
    <property type="project" value="TreeGrafter"/>
</dbReference>
<dbReference type="Gene3D" id="1.20.920.10">
    <property type="entry name" value="Bromodomain-like"/>
    <property type="match status" value="1"/>
</dbReference>
<organism evidence="5 7">
    <name type="scientific">Rotaria socialis</name>
    <dbReference type="NCBI Taxonomy" id="392032"/>
    <lineage>
        <taxon>Eukaryota</taxon>
        <taxon>Metazoa</taxon>
        <taxon>Spiralia</taxon>
        <taxon>Gnathifera</taxon>
        <taxon>Rotifera</taxon>
        <taxon>Eurotatoria</taxon>
        <taxon>Bdelloidea</taxon>
        <taxon>Philodinida</taxon>
        <taxon>Philodinidae</taxon>
        <taxon>Rotaria</taxon>
    </lineage>
</organism>
<protein>
    <recommendedName>
        <fullName evidence="4">Bromo domain-containing protein</fullName>
    </recommendedName>
</protein>
<dbReference type="Proteomes" id="UP000663851">
    <property type="component" value="Unassembled WGS sequence"/>
</dbReference>
<dbReference type="PANTHER" id="PTHR15398">
    <property type="entry name" value="BROMODOMAIN-CONTAINING PROTEIN 8"/>
    <property type="match status" value="1"/>
</dbReference>
<evidence type="ECO:0000256" key="1">
    <source>
        <dbReference type="ARBA" id="ARBA00023117"/>
    </source>
</evidence>
<feature type="region of interest" description="Disordered" evidence="3">
    <location>
        <begin position="599"/>
        <end position="675"/>
    </location>
</feature>
<dbReference type="PANTHER" id="PTHR15398:SF4">
    <property type="entry name" value="BROMODOMAIN-CONTAINING PROTEIN 8 ISOFORM X1"/>
    <property type="match status" value="1"/>
</dbReference>
<sequence length="675" mass="76994">MTNHKWDMKQNYMLAFTVCKYGLNSERWDLISKDLADFIDTTPQICKAQFGLLCQQYSQDWQKELAEPLDSYVFSTIKRIYYGDLCGRMAESRDLLMAIYDFIHLFKTGRLKPNDIGDILHDIKNSASTDSNIQANEREQKIKMLERLKSHMTKQVSIHQYSSCPVELLPPLPPAFHHQPIIKHHISQEEPVEAKLENDRQVPSIDNHIKSETTYTSPFPIIAQSNNVFLKDEKDLSNNNNNNNNNQSNEADIEEIELSSNNDDDGDDRVETGYTPHKDEPINSTSIVIEQDESSFMSAEQTEINESLTIPPLPPAPATFEVSNSNDRYLYEHASSTGISNQSTSDTRLSTEEQTSFSSNVPLVASNHYLNTNVSSSNDNYMFGTDQVQLTQDQNRHVTENESISTTSRRVSVEDNETNQMDTTEQSLDAHTDVTVQSNHYASFAVDETVSNADTSKASIISKSNENDESTVANSSKRKSRLRTVSISNNYRKSIMSVLANLKTAKYGSDFAKPLKSFKLPEEYYVHVKKPLDIPEIRERMNNGDYDDNLLLFERDILLMFTNALSMYHRDLDIHGHAQFMLNYAMELFLPIENARTPWKNDDNQVDDNDSSSMFHRDNETDSDDNILNTLSNIRTPSKLSPSSSSSLIDSSTKSLRRQTTPDHRIHKRQRKTIQ</sequence>
<feature type="compositionally biased region" description="Low complexity" evidence="3">
    <location>
        <begin position="634"/>
        <end position="654"/>
    </location>
</feature>
<dbReference type="SMART" id="SM00297">
    <property type="entry name" value="BROMO"/>
    <property type="match status" value="1"/>
</dbReference>
<feature type="region of interest" description="Disordered" evidence="3">
    <location>
        <begin position="233"/>
        <end position="252"/>
    </location>
</feature>